<organism evidence="2 3">
    <name type="scientific">Thermocoleostomius sinensis A174</name>
    <dbReference type="NCBI Taxonomy" id="2016057"/>
    <lineage>
        <taxon>Bacteria</taxon>
        <taxon>Bacillati</taxon>
        <taxon>Cyanobacteriota</taxon>
        <taxon>Cyanophyceae</taxon>
        <taxon>Oculatellales</taxon>
        <taxon>Oculatellaceae</taxon>
        <taxon>Thermocoleostomius</taxon>
    </lineage>
</organism>
<proteinExistence type="predicted"/>
<accession>A0A9E8ZHG8</accession>
<protein>
    <submittedName>
        <fullName evidence="2">DUF2243 domain-containing protein</fullName>
    </submittedName>
</protein>
<dbReference type="Proteomes" id="UP001163152">
    <property type="component" value="Chromosome"/>
</dbReference>
<dbReference type="Pfam" id="PF10002">
    <property type="entry name" value="DUF2243"/>
    <property type="match status" value="1"/>
</dbReference>
<sequence length="174" mass="19025">MNSPNVASQPNVTLDENHNRTSDRPLIVAGLVLGVGQGGFFDGIIFHQLLQWHHMFSSIKTDMTVAGLELNTIGDGLFHLFDWLMTLLGLFLLWRAGQQSPSWSGRVLLGAMLIGFGVFNFVEGILDHHLLGIHHLKPGPNQLLWDLSFLASGVILVLIGLALVQSNRAAQVGK</sequence>
<feature type="transmembrane region" description="Helical" evidence="1">
    <location>
        <begin position="142"/>
        <end position="164"/>
    </location>
</feature>
<keyword evidence="1" id="KW-1133">Transmembrane helix</keyword>
<evidence type="ECO:0000256" key="1">
    <source>
        <dbReference type="SAM" id="Phobius"/>
    </source>
</evidence>
<feature type="transmembrane region" description="Helical" evidence="1">
    <location>
        <begin position="26"/>
        <end position="50"/>
    </location>
</feature>
<dbReference type="KEGG" id="tsin:OXH18_05105"/>
<evidence type="ECO:0000313" key="2">
    <source>
        <dbReference type="EMBL" id="WAL61373.1"/>
    </source>
</evidence>
<feature type="transmembrane region" description="Helical" evidence="1">
    <location>
        <begin position="77"/>
        <end position="96"/>
    </location>
</feature>
<dbReference type="EMBL" id="CP113797">
    <property type="protein sequence ID" value="WAL61373.1"/>
    <property type="molecule type" value="Genomic_DNA"/>
</dbReference>
<gene>
    <name evidence="2" type="ORF">OXH18_05105</name>
</gene>
<keyword evidence="1" id="KW-0812">Transmembrane</keyword>
<dbReference type="RefSeq" id="WP_268611326.1">
    <property type="nucleotide sequence ID" value="NZ_CP113797.1"/>
</dbReference>
<feature type="transmembrane region" description="Helical" evidence="1">
    <location>
        <begin position="103"/>
        <end position="122"/>
    </location>
</feature>
<keyword evidence="3" id="KW-1185">Reference proteome</keyword>
<evidence type="ECO:0000313" key="3">
    <source>
        <dbReference type="Proteomes" id="UP001163152"/>
    </source>
</evidence>
<keyword evidence="1" id="KW-0472">Membrane</keyword>
<dbReference type="InterPro" id="IPR018719">
    <property type="entry name" value="DUF2243_membrane"/>
</dbReference>
<name>A0A9E8ZHG8_9CYAN</name>
<dbReference type="AlphaFoldDB" id="A0A9E8ZHG8"/>
<reference evidence="2" key="1">
    <citation type="submission" date="2022-12" db="EMBL/GenBank/DDBJ databases">
        <title>Polyphasic identification of a Novel Hot-Spring Cyanobacterium Ocullathermofonsia sinensis gen nov. sp. nov. and Genomic Insights on its Adaptations to the Thermal Habitat.</title>
        <authorList>
            <person name="Daroch M."/>
            <person name="Tang J."/>
            <person name="Jiang Y."/>
        </authorList>
    </citation>
    <scope>NUCLEOTIDE SEQUENCE</scope>
    <source>
        <strain evidence="2">PKUAC-SCTA174</strain>
    </source>
</reference>